<comment type="caution">
    <text evidence="2">The sequence shown here is derived from an EMBL/GenBank/DDBJ whole genome shotgun (WGS) entry which is preliminary data.</text>
</comment>
<comment type="similarity">
    <text evidence="1">Belongs to the ARG7 family.</text>
</comment>
<dbReference type="Pfam" id="PF02519">
    <property type="entry name" value="Auxin_inducible"/>
    <property type="match status" value="1"/>
</dbReference>
<protein>
    <submittedName>
        <fullName evidence="2">Auxin-responsive SAUR68-like</fullName>
    </submittedName>
</protein>
<organism evidence="2 3">
    <name type="scientific">Olea europaea subsp. europaea</name>
    <dbReference type="NCBI Taxonomy" id="158383"/>
    <lineage>
        <taxon>Eukaryota</taxon>
        <taxon>Viridiplantae</taxon>
        <taxon>Streptophyta</taxon>
        <taxon>Embryophyta</taxon>
        <taxon>Tracheophyta</taxon>
        <taxon>Spermatophyta</taxon>
        <taxon>Magnoliopsida</taxon>
        <taxon>eudicotyledons</taxon>
        <taxon>Gunneridae</taxon>
        <taxon>Pentapetalae</taxon>
        <taxon>asterids</taxon>
        <taxon>lamiids</taxon>
        <taxon>Lamiales</taxon>
        <taxon>Oleaceae</taxon>
        <taxon>Oleeae</taxon>
        <taxon>Olea</taxon>
    </lineage>
</organism>
<dbReference type="OrthoDB" id="1936278at2759"/>
<dbReference type="PANTHER" id="PTHR31175:SF120">
    <property type="entry name" value="OS09G0547100 PROTEIN"/>
    <property type="match status" value="1"/>
</dbReference>
<evidence type="ECO:0000313" key="2">
    <source>
        <dbReference type="EMBL" id="CAA3005089.1"/>
    </source>
</evidence>
<dbReference type="GO" id="GO:0009733">
    <property type="term" value="P:response to auxin"/>
    <property type="evidence" value="ECO:0007669"/>
    <property type="project" value="InterPro"/>
</dbReference>
<dbReference type="AlphaFoldDB" id="A0A8S0THN2"/>
<evidence type="ECO:0000313" key="3">
    <source>
        <dbReference type="Proteomes" id="UP000594638"/>
    </source>
</evidence>
<reference evidence="2 3" key="1">
    <citation type="submission" date="2019-12" db="EMBL/GenBank/DDBJ databases">
        <authorList>
            <person name="Alioto T."/>
            <person name="Alioto T."/>
            <person name="Gomez Garrido J."/>
        </authorList>
    </citation>
    <scope>NUCLEOTIDE SEQUENCE [LARGE SCALE GENOMIC DNA]</scope>
</reference>
<name>A0A8S0THN2_OLEEU</name>
<dbReference type="InterPro" id="IPR003676">
    <property type="entry name" value="SAUR_fam"/>
</dbReference>
<keyword evidence="3" id="KW-1185">Reference proteome</keyword>
<dbReference type="EMBL" id="CACTIH010007242">
    <property type="protein sequence ID" value="CAA3005089.1"/>
    <property type="molecule type" value="Genomic_DNA"/>
</dbReference>
<dbReference type="Gramene" id="OE9A028896T1">
    <property type="protein sequence ID" value="OE9A028896C1"/>
    <property type="gene ID" value="OE9A028896"/>
</dbReference>
<dbReference type="Proteomes" id="UP000594638">
    <property type="component" value="Unassembled WGS sequence"/>
</dbReference>
<proteinExistence type="inferred from homology"/>
<sequence>MISSRKLVKMARKWQRLAALGRKRITIPRNNKEASTTCSSSSSMAEKGHFILYTAEKNRYALPIAYLNNYILRELLIMSEEEFGLPSHGPITLPCHAIFMDYAISLIQKKATKEVEKALLVSMAACRCPSSNHYQPQEKSQNLLLRSS</sequence>
<evidence type="ECO:0000256" key="1">
    <source>
        <dbReference type="ARBA" id="ARBA00006974"/>
    </source>
</evidence>
<dbReference type="PANTHER" id="PTHR31175">
    <property type="entry name" value="AUXIN-RESPONSIVE FAMILY PROTEIN"/>
    <property type="match status" value="1"/>
</dbReference>
<accession>A0A8S0THN2</accession>
<gene>
    <name evidence="2" type="ORF">OLEA9_A028896</name>
</gene>